<organism evidence="1 2">
    <name type="scientific">Algoriphagus chordae</name>
    <dbReference type="NCBI Taxonomy" id="237019"/>
    <lineage>
        <taxon>Bacteria</taxon>
        <taxon>Pseudomonadati</taxon>
        <taxon>Bacteroidota</taxon>
        <taxon>Cytophagia</taxon>
        <taxon>Cytophagales</taxon>
        <taxon>Cyclobacteriaceae</taxon>
        <taxon>Algoriphagus</taxon>
    </lineage>
</organism>
<accession>A0A2W7QUY3</accession>
<proteinExistence type="predicted"/>
<dbReference type="EMBL" id="QKZT01000008">
    <property type="protein sequence ID" value="PZX52074.1"/>
    <property type="molecule type" value="Genomic_DNA"/>
</dbReference>
<keyword evidence="2" id="KW-1185">Reference proteome</keyword>
<reference evidence="1 2" key="1">
    <citation type="submission" date="2018-06" db="EMBL/GenBank/DDBJ databases">
        <title>Genomic Encyclopedia of Archaeal and Bacterial Type Strains, Phase II (KMG-II): from individual species to whole genera.</title>
        <authorList>
            <person name="Goeker M."/>
        </authorList>
    </citation>
    <scope>NUCLEOTIDE SEQUENCE [LARGE SCALE GENOMIC DNA]</scope>
    <source>
        <strain evidence="1 2">DSM 19830</strain>
    </source>
</reference>
<evidence type="ECO:0000313" key="2">
    <source>
        <dbReference type="Proteomes" id="UP000248882"/>
    </source>
</evidence>
<dbReference type="AlphaFoldDB" id="A0A2W7QUY3"/>
<comment type="caution">
    <text evidence="1">The sequence shown here is derived from an EMBL/GenBank/DDBJ whole genome shotgun (WGS) entry which is preliminary data.</text>
</comment>
<dbReference type="OrthoDB" id="948713at2"/>
<evidence type="ECO:0000313" key="1">
    <source>
        <dbReference type="EMBL" id="PZX52074.1"/>
    </source>
</evidence>
<protein>
    <submittedName>
        <fullName evidence="1">Uncharacterized protein</fullName>
    </submittedName>
</protein>
<dbReference type="RefSeq" id="WP_111319300.1">
    <property type="nucleotide sequence ID" value="NZ_QKZT01000008.1"/>
</dbReference>
<sequence length="165" mass="19421">MQTLEKTDFKIENTSLKGDFKLTEKGRKILELKYKNWYSGVAETYLDREKIQLKPKNWWSGKIDIFKNSKRIGEISHNSKLHLNISLENEDRIEKIYILKNTGNWKIKFELSSESGEKLMILTPTNTWKKLNFDVQVLDKNLHAEELMIYSAYACKLYYAYVSAG</sequence>
<gene>
    <name evidence="1" type="ORF">LV85_02224</name>
</gene>
<dbReference type="Proteomes" id="UP000248882">
    <property type="component" value="Unassembled WGS sequence"/>
</dbReference>
<name>A0A2W7QUY3_9BACT</name>